<accession>A0A0A1TBP4</accession>
<gene>
    <name evidence="4" type="ORF">VHEMI02847</name>
</gene>
<comment type="similarity">
    <text evidence="1">Belongs to the NmrA-type oxidoreductase family.</text>
</comment>
<evidence type="ECO:0000259" key="3">
    <source>
        <dbReference type="Pfam" id="PF05368"/>
    </source>
</evidence>
<dbReference type="Proteomes" id="UP000039046">
    <property type="component" value="Unassembled WGS sequence"/>
</dbReference>
<dbReference type="SUPFAM" id="SSF51735">
    <property type="entry name" value="NAD(P)-binding Rossmann-fold domains"/>
    <property type="match status" value="1"/>
</dbReference>
<keyword evidence="2" id="KW-0521">NADP</keyword>
<dbReference type="STRING" id="1531966.A0A0A1TBP4"/>
<reference evidence="4 5" key="1">
    <citation type="journal article" date="2015" name="Genome Announc.">
        <title>Draft Genome Sequence and Gene Annotation of the Entomopathogenic Fungus Verticillium hemipterigenum.</title>
        <authorList>
            <person name="Horn F."/>
            <person name="Habel A."/>
            <person name="Scharf D.H."/>
            <person name="Dworschak J."/>
            <person name="Brakhage A.A."/>
            <person name="Guthke R."/>
            <person name="Hertweck C."/>
            <person name="Linde J."/>
        </authorList>
    </citation>
    <scope>NUCLEOTIDE SEQUENCE [LARGE SCALE GENOMIC DNA]</scope>
</reference>
<dbReference type="InterPro" id="IPR008030">
    <property type="entry name" value="NmrA-like"/>
</dbReference>
<dbReference type="PANTHER" id="PTHR42748:SF7">
    <property type="entry name" value="NMRA LIKE REDOX SENSOR 1-RELATED"/>
    <property type="match status" value="1"/>
</dbReference>
<protein>
    <recommendedName>
        <fullName evidence="3">NmrA-like domain-containing protein</fullName>
    </recommendedName>
</protein>
<dbReference type="AlphaFoldDB" id="A0A0A1TBP4"/>
<evidence type="ECO:0000313" key="4">
    <source>
        <dbReference type="EMBL" id="CEJ82799.1"/>
    </source>
</evidence>
<sequence>MPANTFLVTQATGEQSKWVITHLLQAGAKVHAVVRDLTKAPVLLHHPNITLFQGESKSFDDIYTAAQGCKGAFLNTFPIPGLEALQAQTIVAACEKAGVESLVACTTYLTGQKSRWDNEDAKKCLLEDYFTSKTQVEAAVRGSSIKAYTILRPAILFQDFYLPGAYGNYPRLAEGVLDHAFNDGIKGPFTDAHDVGAYASAALLDPARFHQQEIDLASQALTIAEAHKLLEKASGQNIKLHRRTAEEEEDGVAAIFGQRFQLWSNVETFDIDSTAEKTANKYGVQFTTLEAALQRDRERLTYLAL</sequence>
<dbReference type="InterPro" id="IPR036291">
    <property type="entry name" value="NAD(P)-bd_dom_sf"/>
</dbReference>
<dbReference type="HOGENOM" id="CLU_007383_8_4_1"/>
<dbReference type="PANTHER" id="PTHR42748">
    <property type="entry name" value="NITROGEN METABOLITE REPRESSION PROTEIN NMRA FAMILY MEMBER"/>
    <property type="match status" value="1"/>
</dbReference>
<keyword evidence="5" id="KW-1185">Reference proteome</keyword>
<dbReference type="InterPro" id="IPR051164">
    <property type="entry name" value="NmrA-like_oxidored"/>
</dbReference>
<evidence type="ECO:0000256" key="1">
    <source>
        <dbReference type="ARBA" id="ARBA00006328"/>
    </source>
</evidence>
<evidence type="ECO:0000313" key="5">
    <source>
        <dbReference type="Proteomes" id="UP000039046"/>
    </source>
</evidence>
<proteinExistence type="inferred from homology"/>
<feature type="domain" description="NmrA-like" evidence="3">
    <location>
        <begin position="4"/>
        <end position="290"/>
    </location>
</feature>
<evidence type="ECO:0000256" key="2">
    <source>
        <dbReference type="ARBA" id="ARBA00022857"/>
    </source>
</evidence>
<dbReference type="Pfam" id="PF05368">
    <property type="entry name" value="NmrA"/>
    <property type="match status" value="1"/>
</dbReference>
<dbReference type="Gene3D" id="3.40.50.720">
    <property type="entry name" value="NAD(P)-binding Rossmann-like Domain"/>
    <property type="match status" value="1"/>
</dbReference>
<dbReference type="EMBL" id="CDHN01000001">
    <property type="protein sequence ID" value="CEJ82799.1"/>
    <property type="molecule type" value="Genomic_DNA"/>
</dbReference>
<name>A0A0A1TBP4_9HYPO</name>
<organism evidence="4 5">
    <name type="scientific">[Torrubiella] hemipterigena</name>
    <dbReference type="NCBI Taxonomy" id="1531966"/>
    <lineage>
        <taxon>Eukaryota</taxon>
        <taxon>Fungi</taxon>
        <taxon>Dikarya</taxon>
        <taxon>Ascomycota</taxon>
        <taxon>Pezizomycotina</taxon>
        <taxon>Sordariomycetes</taxon>
        <taxon>Hypocreomycetidae</taxon>
        <taxon>Hypocreales</taxon>
        <taxon>Clavicipitaceae</taxon>
        <taxon>Clavicipitaceae incertae sedis</taxon>
        <taxon>'Torrubiella' clade</taxon>
    </lineage>
</organism>
<dbReference type="OrthoDB" id="3358371at2759"/>